<protein>
    <submittedName>
        <fullName evidence="2">Uncharacterized protein</fullName>
    </submittedName>
</protein>
<feature type="region of interest" description="Disordered" evidence="1">
    <location>
        <begin position="134"/>
        <end position="158"/>
    </location>
</feature>
<dbReference type="EMBL" id="KV417498">
    <property type="protein sequence ID" value="KZP29575.1"/>
    <property type="molecule type" value="Genomic_DNA"/>
</dbReference>
<feature type="compositionally biased region" description="Low complexity" evidence="1">
    <location>
        <begin position="7"/>
        <end position="18"/>
    </location>
</feature>
<sequence>MSRQRRPTLTQTQQPTRRFGMRTPDAQIQAEIEAGMIKYFAPYPPPTLAPPLHPIRFEAPPKIIVFVRGLQNRANTECHMQLKARHNGPAAPSESDTPPASPYHPQSEHSRLANDDHADHELVELNHSHISDFGAGPFQHSLPPPNATAYRPPALHRT</sequence>
<feature type="region of interest" description="Disordered" evidence="1">
    <location>
        <begin position="1"/>
        <end position="22"/>
    </location>
</feature>
<organism evidence="2">
    <name type="scientific">Athelia psychrophila</name>
    <dbReference type="NCBI Taxonomy" id="1759441"/>
    <lineage>
        <taxon>Eukaryota</taxon>
        <taxon>Fungi</taxon>
        <taxon>Dikarya</taxon>
        <taxon>Basidiomycota</taxon>
        <taxon>Agaricomycotina</taxon>
        <taxon>Agaricomycetes</taxon>
        <taxon>Agaricomycetidae</taxon>
        <taxon>Atheliales</taxon>
        <taxon>Atheliaceae</taxon>
        <taxon>Athelia</taxon>
    </lineage>
</organism>
<gene>
    <name evidence="2" type="ORF">FIBSPDRAFT_946829</name>
</gene>
<name>A0A166SL60_9AGAM</name>
<evidence type="ECO:0000256" key="1">
    <source>
        <dbReference type="SAM" id="MobiDB-lite"/>
    </source>
</evidence>
<reference evidence="2" key="1">
    <citation type="journal article" date="2016" name="Mol. Biol. Evol.">
        <title>Comparative Genomics of Early-Diverging Mushroom-Forming Fungi Provides Insights into the Origins of Lignocellulose Decay Capabilities.</title>
        <authorList>
            <person name="Nagy L.G."/>
            <person name="Riley R."/>
            <person name="Tritt A."/>
            <person name="Adam C."/>
            <person name="Daum C."/>
            <person name="Floudas D."/>
            <person name="Sun H."/>
            <person name="Yadav J.S."/>
            <person name="Pangilinan J."/>
            <person name="Larsson K.H."/>
            <person name="Matsuura K."/>
            <person name="Barry K."/>
            <person name="Labutti K."/>
            <person name="Kuo R."/>
            <person name="Ohm R.A."/>
            <person name="Bhattacharya S.S."/>
            <person name="Shirouzu T."/>
            <person name="Yoshinaga Y."/>
            <person name="Martin F.M."/>
            <person name="Grigoriev I.V."/>
            <person name="Hibbett D.S."/>
        </authorList>
    </citation>
    <scope>NUCLEOTIDE SEQUENCE [LARGE SCALE GENOMIC DNA]</scope>
    <source>
        <strain evidence="2">CBS 109695</strain>
    </source>
</reference>
<evidence type="ECO:0000313" key="2">
    <source>
        <dbReference type="EMBL" id="KZP29575.1"/>
    </source>
</evidence>
<dbReference type="AlphaFoldDB" id="A0A166SL60"/>
<proteinExistence type="predicted"/>
<feature type="region of interest" description="Disordered" evidence="1">
    <location>
        <begin position="82"/>
        <end position="112"/>
    </location>
</feature>
<accession>A0A166SL60</accession>